<dbReference type="AlphaFoldDB" id="A0A0B5Q943"/>
<dbReference type="InterPro" id="IPR013559">
    <property type="entry name" value="YheO"/>
</dbReference>
<evidence type="ECO:0000259" key="2">
    <source>
        <dbReference type="Pfam" id="PF13309"/>
    </source>
</evidence>
<organism evidence="3 6">
    <name type="scientific">Clostridium beijerinckii</name>
    <name type="common">Clostridium MP</name>
    <dbReference type="NCBI Taxonomy" id="1520"/>
    <lineage>
        <taxon>Bacteria</taxon>
        <taxon>Bacillati</taxon>
        <taxon>Bacillota</taxon>
        <taxon>Clostridia</taxon>
        <taxon>Eubacteriales</taxon>
        <taxon>Clostridiaceae</taxon>
        <taxon>Clostridium</taxon>
    </lineage>
</organism>
<dbReference type="Proteomes" id="UP001194098">
    <property type="component" value="Unassembled WGS sequence"/>
</dbReference>
<protein>
    <submittedName>
        <fullName evidence="4 5">Transcriptional regulator</fullName>
    </submittedName>
</protein>
<evidence type="ECO:0000313" key="3">
    <source>
        <dbReference type="EMBL" id="AJG98729.1"/>
    </source>
</evidence>
<evidence type="ECO:0000313" key="6">
    <source>
        <dbReference type="Proteomes" id="UP000031866"/>
    </source>
</evidence>
<dbReference type="EMBL" id="JABSXK010000001">
    <property type="protein sequence ID" value="NRV12432.1"/>
    <property type="molecule type" value="Genomic_DNA"/>
</dbReference>
<reference evidence="5" key="4">
    <citation type="submission" date="2020-05" db="EMBL/GenBank/DDBJ databases">
        <title>Genomic insights into acetone-butanol-ethanol (ABE) fermentation by sequencing solventogenic clostridia strains.</title>
        <authorList>
            <person name="Brown S."/>
        </authorList>
    </citation>
    <scope>NUCLEOTIDE SEQUENCE</scope>
    <source>
        <strain evidence="5">DJ126</strain>
    </source>
</reference>
<accession>A0A0B5Q943</accession>
<reference evidence="6" key="1">
    <citation type="submission" date="2014-12" db="EMBL/GenBank/DDBJ databases">
        <title>Genome sequence of Clostridium beijerinckii strain 59B.</title>
        <authorList>
            <person name="Little G.T."/>
            <person name="Minton N.P."/>
        </authorList>
    </citation>
    <scope>NUCLEOTIDE SEQUENCE [LARGE SCALE GENOMIC DNA]</scope>
    <source>
        <strain evidence="6">59B</strain>
    </source>
</reference>
<feature type="domain" description="YheO-like" evidence="1">
    <location>
        <begin position="7"/>
        <end position="117"/>
    </location>
</feature>
<name>A0A0B5Q943_CLOBE</name>
<dbReference type="Pfam" id="PF08348">
    <property type="entry name" value="PAS_6"/>
    <property type="match status" value="1"/>
</dbReference>
<gene>
    <name evidence="5" type="ORF">DFH45_005395</name>
    <name evidence="4" type="ORF">HGI39_19210</name>
    <name evidence="3" type="ORF">LF65_02141</name>
</gene>
<evidence type="ECO:0000313" key="5">
    <source>
        <dbReference type="EMBL" id="NRV12432.1"/>
    </source>
</evidence>
<dbReference type="GeneID" id="66344881"/>
<sequence>MNVYDDLDFFKRLIKGIAEEFGPNCEVAIHDLKAGYEHSIIAIENGHVTGRKVGDVASRIAMETIHSNLQHKDHYSYSTRTNDGRILKSTTICIPDENGKAKALLCINYDITQLMVSNKIIEDFVSIKEVERSDESDVTIPTDVNQLLKDLIEESYQLIGKPVAVMTKEDKMKAIKYLESKGALLIKRSGDKISKFYDISKYSLYSYLNNNED</sequence>
<reference evidence="3" key="2">
    <citation type="submission" date="2016-02" db="EMBL/GenBank/DDBJ databases">
        <title>Genome sequence of Clostridium beijerinckii strain 59B.</title>
        <authorList>
            <person name="Little G.T."/>
            <person name="Minton N.P."/>
        </authorList>
    </citation>
    <scope>NUCLEOTIDE SEQUENCE</scope>
    <source>
        <strain evidence="3">NCIMB 14988</strain>
    </source>
</reference>
<dbReference type="RefSeq" id="WP_017212897.1">
    <property type="nucleotide sequence ID" value="NZ_BKAK01000031.1"/>
</dbReference>
<dbReference type="Proteomes" id="UP000031866">
    <property type="component" value="Chromosome"/>
</dbReference>
<dbReference type="InterPro" id="IPR039445">
    <property type="entry name" value="DauR-like_HTH"/>
</dbReference>
<proteinExistence type="predicted"/>
<dbReference type="STRING" id="1520.LF65_02141"/>
<evidence type="ECO:0000259" key="1">
    <source>
        <dbReference type="Pfam" id="PF08348"/>
    </source>
</evidence>
<reference evidence="4" key="5">
    <citation type="journal article" date="2022" name="Nat. Biotechnol.">
        <title>Carbon-negative production of acetone and isopropanol by gas fermentation at industrial pilot scale.</title>
        <authorList>
            <person name="Liew F.E."/>
            <person name="Nogle R."/>
            <person name="Abdalla T."/>
            <person name="Rasor B.J."/>
            <person name="Canter C."/>
            <person name="Jensen R.O."/>
            <person name="Wang L."/>
            <person name="Strutz J."/>
            <person name="Chirania P."/>
            <person name="De Tissera S."/>
            <person name="Mueller A.P."/>
            <person name="Ruan Z."/>
            <person name="Gao A."/>
            <person name="Tran L."/>
            <person name="Engle N.L."/>
            <person name="Bromley J.C."/>
            <person name="Daniell J."/>
            <person name="Conrado R."/>
            <person name="Tschaplinski T.J."/>
            <person name="Giannone R.J."/>
            <person name="Hettich R.L."/>
            <person name="Karim A.S."/>
            <person name="Simpson S.D."/>
            <person name="Brown S.D."/>
            <person name="Leang C."/>
            <person name="Jewett M.C."/>
            <person name="Kopke M."/>
        </authorList>
    </citation>
    <scope>NUCLEOTIDE SEQUENCE</scope>
    <source>
        <strain evidence="4">DJ015</strain>
    </source>
</reference>
<dbReference type="Pfam" id="PF13309">
    <property type="entry name" value="HTH_22"/>
    <property type="match status" value="1"/>
</dbReference>
<dbReference type="Proteomes" id="UP000821656">
    <property type="component" value="Unassembled WGS sequence"/>
</dbReference>
<reference evidence="4" key="3">
    <citation type="submission" date="2020-04" db="EMBL/GenBank/DDBJ databases">
        <authorList>
            <person name="Brown S."/>
        </authorList>
    </citation>
    <scope>NUCLEOTIDE SEQUENCE</scope>
    <source>
        <strain evidence="4">DJ015</strain>
    </source>
</reference>
<dbReference type="PANTHER" id="PTHR35568">
    <property type="entry name" value="TRANSCRIPTIONAL REGULATOR DAUR"/>
    <property type="match status" value="1"/>
</dbReference>
<dbReference type="OrthoDB" id="9796595at2"/>
<dbReference type="EMBL" id="CP010086">
    <property type="protein sequence ID" value="AJG98729.1"/>
    <property type="molecule type" value="Genomic_DNA"/>
</dbReference>
<dbReference type="KEGG" id="cbei:LF65_02141"/>
<evidence type="ECO:0000313" key="4">
    <source>
        <dbReference type="EMBL" id="MBC2476798.1"/>
    </source>
</evidence>
<feature type="domain" description="Transcriptional regulator DauR-like HTH" evidence="2">
    <location>
        <begin position="148"/>
        <end position="209"/>
    </location>
</feature>
<dbReference type="InterPro" id="IPR039446">
    <property type="entry name" value="DauR-like"/>
</dbReference>
<dbReference type="EMBL" id="JABAGV010000063">
    <property type="protein sequence ID" value="MBC2476798.1"/>
    <property type="molecule type" value="Genomic_DNA"/>
</dbReference>
<dbReference type="PANTHER" id="PTHR35568:SF1">
    <property type="entry name" value="TRANSCRIPTIONAL REGULATOR DAUR"/>
    <property type="match status" value="1"/>
</dbReference>